<dbReference type="InterPro" id="IPR006122">
    <property type="entry name" value="HMA_Cu_ion-bd"/>
</dbReference>
<feature type="domain" description="HMA" evidence="19">
    <location>
        <begin position="201"/>
        <end position="267"/>
    </location>
</feature>
<dbReference type="GO" id="GO:0140581">
    <property type="term" value="F:P-type monovalent copper transporter activity"/>
    <property type="evidence" value="ECO:0007669"/>
    <property type="project" value="UniProtKB-EC"/>
</dbReference>
<comment type="caution">
    <text evidence="20">The sequence shown here is derived from an EMBL/GenBank/DDBJ whole genome shotgun (WGS) entry which is preliminary data.</text>
</comment>
<gene>
    <name evidence="20" type="ORF">LITE_LOCUS15542</name>
</gene>
<evidence type="ECO:0000256" key="1">
    <source>
        <dbReference type="ARBA" id="ARBA00004141"/>
    </source>
</evidence>
<keyword evidence="14" id="KW-0406">Ion transport</keyword>
<dbReference type="GO" id="GO:0005524">
    <property type="term" value="F:ATP binding"/>
    <property type="evidence" value="ECO:0007669"/>
    <property type="project" value="UniProtKB-UniRule"/>
</dbReference>
<reference evidence="20" key="1">
    <citation type="submission" date="2022-08" db="EMBL/GenBank/DDBJ databases">
        <authorList>
            <person name="Gutierrez-Valencia J."/>
        </authorList>
    </citation>
    <scope>NUCLEOTIDE SEQUENCE</scope>
</reference>
<dbReference type="EMBL" id="CAMGYJ010000005">
    <property type="protein sequence ID" value="CAI0412408.1"/>
    <property type="molecule type" value="Genomic_DNA"/>
</dbReference>
<feature type="domain" description="HMA" evidence="19">
    <location>
        <begin position="52"/>
        <end position="118"/>
    </location>
</feature>
<feature type="transmembrane region" description="Helical" evidence="18">
    <location>
        <begin position="295"/>
        <end position="315"/>
    </location>
</feature>
<dbReference type="Pfam" id="PF00702">
    <property type="entry name" value="Hydrolase"/>
    <property type="match status" value="1"/>
</dbReference>
<evidence type="ECO:0000256" key="13">
    <source>
        <dbReference type="ARBA" id="ARBA00023008"/>
    </source>
</evidence>
<dbReference type="FunFam" id="3.40.50.1000:FF:000031">
    <property type="entry name" value="Probable copper-transporting ATPase HMA5"/>
    <property type="match status" value="1"/>
</dbReference>
<dbReference type="Gene3D" id="3.30.70.100">
    <property type="match status" value="3"/>
</dbReference>
<comment type="similarity">
    <text evidence="2 18">Belongs to the cation transport ATPase (P-type) (TC 3.A.3) family. Type IB subfamily.</text>
</comment>
<dbReference type="PANTHER" id="PTHR46594:SF2">
    <property type="entry name" value="COPPER-TRANSPORTING ATPASE HMA4"/>
    <property type="match status" value="1"/>
</dbReference>
<evidence type="ECO:0000259" key="19">
    <source>
        <dbReference type="PROSITE" id="PS50846"/>
    </source>
</evidence>
<keyword evidence="6 18" id="KW-0479">Metal-binding</keyword>
<dbReference type="CDD" id="cd02094">
    <property type="entry name" value="P-type_ATPase_Cu-like"/>
    <property type="match status" value="1"/>
</dbReference>
<organism evidence="20 21">
    <name type="scientific">Linum tenue</name>
    <dbReference type="NCBI Taxonomy" id="586396"/>
    <lineage>
        <taxon>Eukaryota</taxon>
        <taxon>Viridiplantae</taxon>
        <taxon>Streptophyta</taxon>
        <taxon>Embryophyta</taxon>
        <taxon>Tracheophyta</taxon>
        <taxon>Spermatophyta</taxon>
        <taxon>Magnoliopsida</taxon>
        <taxon>eudicotyledons</taxon>
        <taxon>Gunneridae</taxon>
        <taxon>Pentapetalae</taxon>
        <taxon>rosids</taxon>
        <taxon>fabids</taxon>
        <taxon>Malpighiales</taxon>
        <taxon>Linaceae</taxon>
        <taxon>Linum</taxon>
    </lineage>
</organism>
<keyword evidence="7" id="KW-0677">Repeat</keyword>
<comment type="catalytic activity">
    <reaction evidence="16">
        <text>Cu(+)(in) + ATP + H2O = Cu(+)(out) + ADP + phosphate + H(+)</text>
        <dbReference type="Rhea" id="RHEA:25792"/>
        <dbReference type="ChEBI" id="CHEBI:15377"/>
        <dbReference type="ChEBI" id="CHEBI:15378"/>
        <dbReference type="ChEBI" id="CHEBI:30616"/>
        <dbReference type="ChEBI" id="CHEBI:43474"/>
        <dbReference type="ChEBI" id="CHEBI:49552"/>
        <dbReference type="ChEBI" id="CHEBI:456216"/>
        <dbReference type="EC" id="7.2.2.8"/>
    </reaction>
</comment>
<comment type="subcellular location">
    <subcellularLocation>
        <location evidence="1">Membrane</location>
        <topology evidence="1">Multi-pass membrane protein</topology>
    </subcellularLocation>
</comment>
<dbReference type="Pfam" id="PF00122">
    <property type="entry name" value="E1-E2_ATPase"/>
    <property type="match status" value="1"/>
</dbReference>
<dbReference type="EC" id="7.2.2.8" evidence="3"/>
<dbReference type="NCBIfam" id="TIGR00003">
    <property type="entry name" value="copper ion binding protein"/>
    <property type="match status" value="1"/>
</dbReference>
<dbReference type="SFLD" id="SFLDF00027">
    <property type="entry name" value="p-type_atpase"/>
    <property type="match status" value="1"/>
</dbReference>
<dbReference type="SUPFAM" id="SSF81665">
    <property type="entry name" value="Calcium ATPase, transmembrane domain M"/>
    <property type="match status" value="1"/>
</dbReference>
<keyword evidence="11" id="KW-1278">Translocase</keyword>
<dbReference type="Pfam" id="PF00403">
    <property type="entry name" value="HMA"/>
    <property type="match status" value="3"/>
</dbReference>
<evidence type="ECO:0000256" key="11">
    <source>
        <dbReference type="ARBA" id="ARBA00022967"/>
    </source>
</evidence>
<name>A0AAV0JU69_9ROSI</name>
<evidence type="ECO:0000313" key="20">
    <source>
        <dbReference type="EMBL" id="CAI0412408.1"/>
    </source>
</evidence>
<dbReference type="PRINTS" id="PR00119">
    <property type="entry name" value="CATATPASE"/>
</dbReference>
<evidence type="ECO:0000256" key="16">
    <source>
        <dbReference type="ARBA" id="ARBA00049289"/>
    </source>
</evidence>
<dbReference type="PANTHER" id="PTHR46594">
    <property type="entry name" value="P-TYPE CATION-TRANSPORTING ATPASE"/>
    <property type="match status" value="1"/>
</dbReference>
<dbReference type="InterPro" id="IPR036163">
    <property type="entry name" value="HMA_dom_sf"/>
</dbReference>
<dbReference type="PROSITE" id="PS01047">
    <property type="entry name" value="HMA_1"/>
    <property type="match status" value="1"/>
</dbReference>
<dbReference type="Gene3D" id="2.70.150.10">
    <property type="entry name" value="Calcium-transporting ATPase, cytoplasmic transduction domain A"/>
    <property type="match status" value="1"/>
</dbReference>
<dbReference type="CDD" id="cd00371">
    <property type="entry name" value="HMA"/>
    <property type="match status" value="2"/>
</dbReference>
<dbReference type="Proteomes" id="UP001154282">
    <property type="component" value="Unassembled WGS sequence"/>
</dbReference>
<sequence>MSSIRENGGGARGDDDLKAPLLQPASGGAVAITVPAAGQNSKAATAVDKKVRTAKFKIGDIKCTSCTGSIESVLKELDGVQTVAISVLDGHAAVTYVPELTTVEKIKETIEDAGFPVEHLSEQDIAVCRLKIKGMMCTSCAESVERALLMIDGVKKAVVGLALEEAKVHFDPNVIDIAGIIESIEDSGFGAVLVSSGADVNKVHLKLEGFESLEDCKQIQSLLESAQGVNHVEMDLDEHKLTINYDSAITGPRSLIQLIEEASPSPNMYHATLYVPPRQRENDQLHETQMYRNQFLWSCIFSVPVFLFSMALPMFHPYGNWLSYKLYHNLTVGMLLRWILCTPVQFIVGRRFYVGAYHALRRKSANMDVLVALGTNTAYFYSVYVIIKATTAENFEGQDFFETSAMLISFILLGKYLEVVAKGKTSDALAKLTELAPETACLLTLDTDGSVISEEEISTQLIQRNDIIKIVPGAKVAVDGVVVDGQSHVNESMITGEARPVAKRPGDKVIGGTVNENGCIHVKATHVGSEAALSQIVQLVEAAQLARAPVQQLADRISRYFVPTFIAGEVGLYPRNWIPKAMDKFELALQFGISVLVIACPCALGLATPTAVMVATGKGASQGVLIKGGDALEKAHKVKTVVFDKTGTLTVGKPQVVSAVLFSNFSMEEFCDLATAAEVCESNSEHPIAKAVVDHAKSNPDHIPEVKDFEVHTGAGVTGKVGERMVLVGNRRLMRTSEITLGPEVEKYIFENEELARTCVLVAIDGKMAGAFAVTDPVKPEAQRVISFLRSMGITSIMVTGDNRATAAAIARDVGIDYFFAETTPVGKADKIKDLQGKGEIVAMVGDGINDSPALVAADVGMAIGAGTNVAIEAADIVLIKSNLEDVVTAIDLSRKTIARIRMNYVWALGYNVLGMPIAAGILYPFTGIRLPPWLAGACMAASSLSVVCSSLLLQSYKKPLHVREG</sequence>
<keyword evidence="4" id="KW-0813">Transport</keyword>
<dbReference type="InterPro" id="IPR027256">
    <property type="entry name" value="P-typ_ATPase_IB"/>
</dbReference>
<feature type="transmembrane region" description="Helical" evidence="18">
    <location>
        <begin position="905"/>
        <end position="927"/>
    </location>
</feature>
<keyword evidence="5 18" id="KW-0812">Transmembrane</keyword>
<keyword evidence="13" id="KW-0186">Copper</keyword>
<dbReference type="InterPro" id="IPR023298">
    <property type="entry name" value="ATPase_P-typ_TM_dom_sf"/>
</dbReference>
<dbReference type="SUPFAM" id="SSF81653">
    <property type="entry name" value="Calcium ATPase, transduction domain A"/>
    <property type="match status" value="1"/>
</dbReference>
<dbReference type="SUPFAM" id="SSF56784">
    <property type="entry name" value="HAD-like"/>
    <property type="match status" value="1"/>
</dbReference>
<dbReference type="FunFam" id="3.30.70.100:FF:000001">
    <property type="entry name" value="ATPase copper transporting beta"/>
    <property type="match status" value="1"/>
</dbReference>
<evidence type="ECO:0000256" key="4">
    <source>
        <dbReference type="ARBA" id="ARBA00022448"/>
    </source>
</evidence>
<dbReference type="NCBIfam" id="TIGR01525">
    <property type="entry name" value="ATPase-IB_hvy"/>
    <property type="match status" value="1"/>
</dbReference>
<feature type="transmembrane region" description="Helical" evidence="18">
    <location>
        <begin position="933"/>
        <end position="954"/>
    </location>
</feature>
<dbReference type="NCBIfam" id="TIGR01494">
    <property type="entry name" value="ATPase_P-type"/>
    <property type="match status" value="1"/>
</dbReference>
<evidence type="ECO:0000256" key="9">
    <source>
        <dbReference type="ARBA" id="ARBA00022796"/>
    </source>
</evidence>
<keyword evidence="15 18" id="KW-0472">Membrane</keyword>
<evidence type="ECO:0000256" key="8">
    <source>
        <dbReference type="ARBA" id="ARBA00022741"/>
    </source>
</evidence>
<evidence type="ECO:0000256" key="12">
    <source>
        <dbReference type="ARBA" id="ARBA00022989"/>
    </source>
</evidence>
<dbReference type="AlphaFoldDB" id="A0AAV0JU69"/>
<dbReference type="InterPro" id="IPR006121">
    <property type="entry name" value="HMA_dom"/>
</dbReference>
<protein>
    <recommendedName>
        <fullName evidence="3">P-type Cu(+) transporter</fullName>
        <ecNumber evidence="3">7.2.2.8</ecNumber>
    </recommendedName>
    <alternativeName>
        <fullName evidence="17">Protein HEAVY METAL ATPASE 5</fullName>
    </alternativeName>
</protein>
<keyword evidence="21" id="KW-1185">Reference proteome</keyword>
<dbReference type="GO" id="GO:0016020">
    <property type="term" value="C:membrane"/>
    <property type="evidence" value="ECO:0007669"/>
    <property type="project" value="UniProtKB-SubCell"/>
</dbReference>
<dbReference type="InterPro" id="IPR023214">
    <property type="entry name" value="HAD_sf"/>
</dbReference>
<dbReference type="InterPro" id="IPR044492">
    <property type="entry name" value="P_typ_ATPase_HD_dom"/>
</dbReference>
<feature type="domain" description="HMA" evidence="19">
    <location>
        <begin position="126"/>
        <end position="192"/>
    </location>
</feature>
<evidence type="ECO:0000256" key="7">
    <source>
        <dbReference type="ARBA" id="ARBA00022737"/>
    </source>
</evidence>
<dbReference type="FunFam" id="2.70.150.10:FF:000002">
    <property type="entry name" value="Copper-transporting ATPase 1, putative"/>
    <property type="match status" value="1"/>
</dbReference>
<evidence type="ECO:0000256" key="18">
    <source>
        <dbReference type="RuleBase" id="RU362081"/>
    </source>
</evidence>
<dbReference type="GO" id="GO:0016887">
    <property type="term" value="F:ATP hydrolysis activity"/>
    <property type="evidence" value="ECO:0007669"/>
    <property type="project" value="InterPro"/>
</dbReference>
<evidence type="ECO:0000256" key="10">
    <source>
        <dbReference type="ARBA" id="ARBA00022840"/>
    </source>
</evidence>
<dbReference type="InterPro" id="IPR001757">
    <property type="entry name" value="P_typ_ATPase"/>
</dbReference>
<dbReference type="InterPro" id="IPR008250">
    <property type="entry name" value="ATPase_P-typ_transduc_dom_A_sf"/>
</dbReference>
<dbReference type="Gene3D" id="3.40.50.1000">
    <property type="entry name" value="HAD superfamily/HAD-like"/>
    <property type="match status" value="1"/>
</dbReference>
<dbReference type="Gene3D" id="3.40.1110.10">
    <property type="entry name" value="Calcium-transporting ATPase, cytoplasmic domain N"/>
    <property type="match status" value="1"/>
</dbReference>
<keyword evidence="12 18" id="KW-1133">Transmembrane helix</keyword>
<keyword evidence="8 18" id="KW-0547">Nucleotide-binding</keyword>
<feature type="transmembrane region" description="Helical" evidence="18">
    <location>
        <begin position="327"/>
        <end position="348"/>
    </location>
</feature>
<evidence type="ECO:0000256" key="15">
    <source>
        <dbReference type="ARBA" id="ARBA00023136"/>
    </source>
</evidence>
<dbReference type="InterPro" id="IPR017969">
    <property type="entry name" value="Heavy-metal-associated_CS"/>
</dbReference>
<dbReference type="FunFam" id="3.30.70.100:FF:000033">
    <property type="entry name" value="Copper-transporting ATPase HMA5"/>
    <property type="match status" value="1"/>
</dbReference>
<dbReference type="SUPFAM" id="SSF55008">
    <property type="entry name" value="HMA, heavy metal-associated domain"/>
    <property type="match status" value="3"/>
</dbReference>
<evidence type="ECO:0000256" key="5">
    <source>
        <dbReference type="ARBA" id="ARBA00022692"/>
    </source>
</evidence>
<dbReference type="SFLD" id="SFLDG00002">
    <property type="entry name" value="C1.7:_P-type_atpase_like"/>
    <property type="match status" value="1"/>
</dbReference>
<evidence type="ECO:0000256" key="3">
    <source>
        <dbReference type="ARBA" id="ARBA00012517"/>
    </source>
</evidence>
<evidence type="ECO:0000256" key="14">
    <source>
        <dbReference type="ARBA" id="ARBA00023065"/>
    </source>
</evidence>
<proteinExistence type="inferred from homology"/>
<dbReference type="NCBIfam" id="TIGR01511">
    <property type="entry name" value="ATPase-IB1_Cu"/>
    <property type="match status" value="1"/>
</dbReference>
<dbReference type="SFLD" id="SFLDS00003">
    <property type="entry name" value="Haloacid_Dehalogenase"/>
    <property type="match status" value="1"/>
</dbReference>
<keyword evidence="10 18" id="KW-0067">ATP-binding</keyword>
<dbReference type="PROSITE" id="PS50846">
    <property type="entry name" value="HMA_2"/>
    <property type="match status" value="3"/>
</dbReference>
<keyword evidence="9" id="KW-0187">Copper transport</keyword>
<dbReference type="InterPro" id="IPR059000">
    <property type="entry name" value="ATPase_P-type_domA"/>
</dbReference>
<dbReference type="InterPro" id="IPR023299">
    <property type="entry name" value="ATPase_P-typ_cyto_dom_N"/>
</dbReference>
<dbReference type="GO" id="GO:0005507">
    <property type="term" value="F:copper ion binding"/>
    <property type="evidence" value="ECO:0007669"/>
    <property type="project" value="InterPro"/>
</dbReference>
<dbReference type="PROSITE" id="PS00154">
    <property type="entry name" value="ATPASE_E1_E2"/>
    <property type="match status" value="1"/>
</dbReference>
<dbReference type="InterPro" id="IPR036412">
    <property type="entry name" value="HAD-like_sf"/>
</dbReference>
<evidence type="ECO:0000313" key="21">
    <source>
        <dbReference type="Proteomes" id="UP001154282"/>
    </source>
</evidence>
<dbReference type="InterPro" id="IPR018303">
    <property type="entry name" value="ATPase_P-typ_P_site"/>
</dbReference>
<evidence type="ECO:0000256" key="6">
    <source>
        <dbReference type="ARBA" id="ARBA00022723"/>
    </source>
</evidence>
<evidence type="ECO:0000256" key="17">
    <source>
        <dbReference type="ARBA" id="ARBA00077729"/>
    </source>
</evidence>
<evidence type="ECO:0000256" key="2">
    <source>
        <dbReference type="ARBA" id="ARBA00006024"/>
    </source>
</evidence>
<accession>A0AAV0JU69</accession>
<feature type="transmembrane region" description="Helical" evidence="18">
    <location>
        <begin position="369"/>
        <end position="387"/>
    </location>
</feature>